<dbReference type="GO" id="GO:0006508">
    <property type="term" value="P:proteolysis"/>
    <property type="evidence" value="ECO:0007669"/>
    <property type="project" value="UniProtKB-KW"/>
</dbReference>
<dbReference type="AlphaFoldDB" id="A0A5B8V8R7"/>
<organism evidence="3 4">
    <name type="scientific">Panacibacter ginsenosidivorans</name>
    <dbReference type="NCBI Taxonomy" id="1813871"/>
    <lineage>
        <taxon>Bacteria</taxon>
        <taxon>Pseudomonadati</taxon>
        <taxon>Bacteroidota</taxon>
        <taxon>Chitinophagia</taxon>
        <taxon>Chitinophagales</taxon>
        <taxon>Chitinophagaceae</taxon>
        <taxon>Panacibacter</taxon>
    </lineage>
</organism>
<dbReference type="Proteomes" id="UP000321533">
    <property type="component" value="Chromosome"/>
</dbReference>
<protein>
    <submittedName>
        <fullName evidence="3">CPBP family intramembrane metalloprotease</fullName>
    </submittedName>
</protein>
<feature type="transmembrane region" description="Helical" evidence="1">
    <location>
        <begin position="271"/>
        <end position="288"/>
    </location>
</feature>
<dbReference type="Pfam" id="PF02517">
    <property type="entry name" value="Rce1-like"/>
    <property type="match status" value="1"/>
</dbReference>
<feature type="transmembrane region" description="Helical" evidence="1">
    <location>
        <begin position="101"/>
        <end position="119"/>
    </location>
</feature>
<keyword evidence="4" id="KW-1185">Reference proteome</keyword>
<feature type="domain" description="CAAX prenyl protease 2/Lysostaphin resistance protein A-like" evidence="2">
    <location>
        <begin position="158"/>
        <end position="246"/>
    </location>
</feature>
<keyword evidence="3" id="KW-0482">Metalloprotease</keyword>
<keyword evidence="3" id="KW-0645">Protease</keyword>
<accession>A0A5B8V8R7</accession>
<dbReference type="PANTHER" id="PTHR43592">
    <property type="entry name" value="CAAX AMINO TERMINAL PROTEASE"/>
    <property type="match status" value="1"/>
</dbReference>
<gene>
    <name evidence="3" type="ORF">FRZ67_10075</name>
</gene>
<dbReference type="InterPro" id="IPR003675">
    <property type="entry name" value="Rce1/LyrA-like_dom"/>
</dbReference>
<dbReference type="GO" id="GO:0080120">
    <property type="term" value="P:CAAX-box protein maturation"/>
    <property type="evidence" value="ECO:0007669"/>
    <property type="project" value="UniProtKB-ARBA"/>
</dbReference>
<feature type="transmembrane region" description="Helical" evidence="1">
    <location>
        <begin position="155"/>
        <end position="172"/>
    </location>
</feature>
<name>A0A5B8V8R7_9BACT</name>
<proteinExistence type="predicted"/>
<evidence type="ECO:0000259" key="2">
    <source>
        <dbReference type="Pfam" id="PF02517"/>
    </source>
</evidence>
<sequence>MLNNQKLNPVSQFALLIALVGLGMILLSMFTGLIANYVMHIPLSKMQEAFLNPENIIFSRLLQVFSSFLMWGVPALVVAAVSGKDPINQLGCNDTLSGKQTFFVVLMMVAGIMIGNTLAELNRLIPLTKELADSFQKLEDAYNQGVMSIANMKTTNDYIFSLMVLAVVPALFEEMFFRGCLQQIMVSWTRNAFIGIFITSFIFSAIHISFYGFLPRLFLGLLLGYIFYYSKNLWLSVTAHFINNAFSVTALYSLSRAGKLTPDAMEDSYPLYYGLIGVAAILALFIAFKKESDRLLLQPE</sequence>
<evidence type="ECO:0000313" key="3">
    <source>
        <dbReference type="EMBL" id="QEC67619.1"/>
    </source>
</evidence>
<feature type="transmembrane region" description="Helical" evidence="1">
    <location>
        <begin position="60"/>
        <end position="81"/>
    </location>
</feature>
<dbReference type="GO" id="GO:0008237">
    <property type="term" value="F:metallopeptidase activity"/>
    <property type="evidence" value="ECO:0007669"/>
    <property type="project" value="UniProtKB-KW"/>
</dbReference>
<dbReference type="PANTHER" id="PTHR43592:SF15">
    <property type="entry name" value="CAAX AMINO TERMINAL PROTEASE FAMILY PROTEIN"/>
    <property type="match status" value="1"/>
</dbReference>
<dbReference type="RefSeq" id="WP_147189426.1">
    <property type="nucleotide sequence ID" value="NZ_CP042435.1"/>
</dbReference>
<reference evidence="3 4" key="1">
    <citation type="journal article" date="2016" name="Int. J. Syst. Evol. Microbiol.">
        <title>Panacibacter ginsenosidivorans gen. nov., sp. nov., with ginsenoside converting activity isolated from soil of a ginseng field.</title>
        <authorList>
            <person name="Siddiqi M.Z."/>
            <person name="Muhammad Shafi S."/>
            <person name="Choi K.D."/>
            <person name="Im W.T."/>
        </authorList>
    </citation>
    <scope>NUCLEOTIDE SEQUENCE [LARGE SCALE GENOMIC DNA]</scope>
    <source>
        <strain evidence="3 4">Gsoil1550</strain>
    </source>
</reference>
<dbReference type="OrthoDB" id="1523022at2"/>
<keyword evidence="3" id="KW-0378">Hydrolase</keyword>
<evidence type="ECO:0000256" key="1">
    <source>
        <dbReference type="SAM" id="Phobius"/>
    </source>
</evidence>
<feature type="transmembrane region" description="Helical" evidence="1">
    <location>
        <begin position="12"/>
        <end position="39"/>
    </location>
</feature>
<keyword evidence="1" id="KW-1133">Transmembrane helix</keyword>
<dbReference type="GO" id="GO:0004175">
    <property type="term" value="F:endopeptidase activity"/>
    <property type="evidence" value="ECO:0007669"/>
    <property type="project" value="UniProtKB-ARBA"/>
</dbReference>
<dbReference type="EMBL" id="CP042435">
    <property type="protein sequence ID" value="QEC67619.1"/>
    <property type="molecule type" value="Genomic_DNA"/>
</dbReference>
<keyword evidence="1" id="KW-0472">Membrane</keyword>
<keyword evidence="1" id="KW-0812">Transmembrane</keyword>
<feature type="transmembrane region" description="Helical" evidence="1">
    <location>
        <begin position="192"/>
        <end position="213"/>
    </location>
</feature>
<dbReference type="KEGG" id="pgin:FRZ67_10075"/>
<evidence type="ECO:0000313" key="4">
    <source>
        <dbReference type="Proteomes" id="UP000321533"/>
    </source>
</evidence>